<dbReference type="EMBL" id="QGDC01000002">
    <property type="protein sequence ID" value="RCH56270.1"/>
    <property type="molecule type" value="Genomic_DNA"/>
</dbReference>
<dbReference type="PANTHER" id="PTHR43760">
    <property type="entry name" value="ENDORIBONUCLEASE-RELATED"/>
    <property type="match status" value="1"/>
</dbReference>
<dbReference type="AlphaFoldDB" id="A0A367GSP4"/>
<dbReference type="Gene3D" id="3.30.1330.40">
    <property type="entry name" value="RutC-like"/>
    <property type="match status" value="1"/>
</dbReference>
<gene>
    <name evidence="2" type="ORF">DJ568_05160</name>
</gene>
<dbReference type="InterPro" id="IPR013813">
    <property type="entry name" value="Endoribo_LPSP/chorism_mut-like"/>
</dbReference>
<dbReference type="Pfam" id="PF14588">
    <property type="entry name" value="YjgF_endoribonc"/>
    <property type="match status" value="1"/>
</dbReference>
<dbReference type="OrthoDB" id="9806350at2"/>
<evidence type="ECO:0000259" key="1">
    <source>
        <dbReference type="Pfam" id="PF14588"/>
    </source>
</evidence>
<dbReference type="InterPro" id="IPR035959">
    <property type="entry name" value="RutC-like_sf"/>
</dbReference>
<accession>A0A367GSP4</accession>
<dbReference type="PANTHER" id="PTHR43760:SF1">
    <property type="entry name" value="ENDORIBONUCLEASE L-PSP_CHORISMATE MUTASE-LIKE DOMAIN-CONTAINING PROTEIN"/>
    <property type="match status" value="1"/>
</dbReference>
<dbReference type="CDD" id="cd02199">
    <property type="entry name" value="YjgF_YER057c_UK114_like_1"/>
    <property type="match status" value="1"/>
</dbReference>
<keyword evidence="3" id="KW-1185">Reference proteome</keyword>
<dbReference type="RefSeq" id="WP_114004305.1">
    <property type="nucleotide sequence ID" value="NZ_QGDC01000002.1"/>
</dbReference>
<proteinExistence type="predicted"/>
<comment type="caution">
    <text evidence="2">The sequence shown here is derived from an EMBL/GenBank/DDBJ whole genome shotgun (WGS) entry which is preliminary data.</text>
</comment>
<sequence length="155" mass="16786">MHPLNKLAELNIDLTDRPQPGGNYVSLNIRGNIGYVAIQFPINGGNRLYTGRFGSTLSTAEGYQAGKLCAVNVLRQIHHYVGLDNIEGINHADIYYQAAGDWDEGPKVADGVSDIFTEILGDAGVHSRGIYGVERLSRNFSIGVTASFTLKNSCT</sequence>
<dbReference type="SUPFAM" id="SSF55298">
    <property type="entry name" value="YjgF-like"/>
    <property type="match status" value="1"/>
</dbReference>
<feature type="domain" description="Endoribonuclease L-PSP/chorismate mutase-like" evidence="1">
    <location>
        <begin position="14"/>
        <end position="133"/>
    </location>
</feature>
<name>A0A367GSP4_9SPHI</name>
<evidence type="ECO:0000313" key="2">
    <source>
        <dbReference type="EMBL" id="RCH56270.1"/>
    </source>
</evidence>
<organism evidence="2 3">
    <name type="scientific">Mucilaginibacter hurinus</name>
    <dbReference type="NCBI Taxonomy" id="2201324"/>
    <lineage>
        <taxon>Bacteria</taxon>
        <taxon>Pseudomonadati</taxon>
        <taxon>Bacteroidota</taxon>
        <taxon>Sphingobacteriia</taxon>
        <taxon>Sphingobacteriales</taxon>
        <taxon>Sphingobacteriaceae</taxon>
        <taxon>Mucilaginibacter</taxon>
    </lineage>
</organism>
<evidence type="ECO:0000313" key="3">
    <source>
        <dbReference type="Proteomes" id="UP000253209"/>
    </source>
</evidence>
<protein>
    <submittedName>
        <fullName evidence="2">RidA family protein</fullName>
    </submittedName>
</protein>
<dbReference type="Proteomes" id="UP000253209">
    <property type="component" value="Unassembled WGS sequence"/>
</dbReference>
<reference evidence="2 3" key="1">
    <citation type="submission" date="2018-05" db="EMBL/GenBank/DDBJ databases">
        <title>Mucilaginibacter hurinus sp. nov., isolated from briquette warehouse soil.</title>
        <authorList>
            <person name="Choi L."/>
        </authorList>
    </citation>
    <scope>NUCLEOTIDE SEQUENCE [LARGE SCALE GENOMIC DNA]</scope>
    <source>
        <strain evidence="2 3">ZR32</strain>
    </source>
</reference>